<dbReference type="Proteomes" id="UP000250043">
    <property type="component" value="Unassembled WGS sequence"/>
</dbReference>
<dbReference type="EMBL" id="KV722529">
    <property type="protein sequence ID" value="OCH86406.1"/>
    <property type="molecule type" value="Genomic_DNA"/>
</dbReference>
<feature type="compositionally biased region" description="Low complexity" evidence="1">
    <location>
        <begin position="260"/>
        <end position="270"/>
    </location>
</feature>
<feature type="compositionally biased region" description="Polar residues" evidence="1">
    <location>
        <begin position="156"/>
        <end position="177"/>
    </location>
</feature>
<sequence>MRPLTLHVSALNDAEYALYISSIRDIAILDDDPKAPASDAYYEDLNIGVREARAWLRGRYASLNAGIIDSILRLFSPNLAQADTLAGGQFFAVLRLVNHVQTGKQVDKSLVFVQAHPDNASQPSTPGPGTPSGYTQPSAIPLPSSSDPPAPDNNPFFQLSSTAEKFSTREPSSTPSVPSFPAQTPPTLPPKPNTNPFLHRRTSQDINRPAPLPLSVSQKRTSAPDLKVPPLPPRKPPALAQPPPPRHSSQPPPHHPLPIPALSSSISTPSNTLIKQSLQATRVAQSLKKAEQRLEKERVLEVLRSSSSTNSVRRARSISPLKGQERDRDIGGSSSASSSSAQRDRRPTLPPRPKVSPPPSTVFSAHSLEEVAHATVSSLRRPPPSPPDGPAPEPPARPTRYGTLSPSRTPPRSVSDLPPEPPPTHPDRKLSVASEGDRERDHSIPSSPNPPRVLRSRSLHHPAPPPLPPPRRPRPESAQLSPAPSSTDLALSVTSAPPHRTGGHTRTTSQGGLSRHLSMSSGRGGAREASPDAGSPFAQLQRTFSNLHQRAAPRLDAARYKAEAGFTRRGFVQHSWARQEGEERLMDDDGAGLDRDESEELDQDSALEADSSEGEESWERKLRRLKLQHDEASGSREPVPRVGMERDQLKWPVSESDGWKPL</sequence>
<gene>
    <name evidence="2" type="ORF">OBBRIDRAFT_797204</name>
</gene>
<evidence type="ECO:0000256" key="1">
    <source>
        <dbReference type="SAM" id="MobiDB-lite"/>
    </source>
</evidence>
<feature type="compositionally biased region" description="Acidic residues" evidence="1">
    <location>
        <begin position="585"/>
        <end position="616"/>
    </location>
</feature>
<evidence type="ECO:0000313" key="3">
    <source>
        <dbReference type="Proteomes" id="UP000250043"/>
    </source>
</evidence>
<feature type="region of interest" description="Disordered" evidence="1">
    <location>
        <begin position="117"/>
        <end position="538"/>
    </location>
</feature>
<feature type="compositionally biased region" description="Pro residues" evidence="1">
    <location>
        <begin position="348"/>
        <end position="360"/>
    </location>
</feature>
<feature type="compositionally biased region" description="Basic and acidic residues" evidence="1">
    <location>
        <begin position="288"/>
        <end position="301"/>
    </location>
</feature>
<reference evidence="2 3" key="1">
    <citation type="submission" date="2016-07" db="EMBL/GenBank/DDBJ databases">
        <title>Draft genome of the white-rot fungus Obba rivulosa 3A-2.</title>
        <authorList>
            <consortium name="DOE Joint Genome Institute"/>
            <person name="Miettinen O."/>
            <person name="Riley R."/>
            <person name="Acob R."/>
            <person name="Barry K."/>
            <person name="Cullen D."/>
            <person name="De Vries R."/>
            <person name="Hainaut M."/>
            <person name="Hatakka A."/>
            <person name="Henrissat B."/>
            <person name="Hilden K."/>
            <person name="Kuo R."/>
            <person name="Labutti K."/>
            <person name="Lipzen A."/>
            <person name="Makela M.R."/>
            <person name="Sandor L."/>
            <person name="Spatafora J.W."/>
            <person name="Grigoriev I.V."/>
            <person name="Hibbett D.S."/>
        </authorList>
    </citation>
    <scope>NUCLEOTIDE SEQUENCE [LARGE SCALE GENOMIC DNA]</scope>
    <source>
        <strain evidence="2 3">3A-2</strain>
    </source>
</reference>
<feature type="compositionally biased region" description="Polar residues" evidence="1">
    <location>
        <begin position="504"/>
        <end position="521"/>
    </location>
</feature>
<organism evidence="2 3">
    <name type="scientific">Obba rivulosa</name>
    <dbReference type="NCBI Taxonomy" id="1052685"/>
    <lineage>
        <taxon>Eukaryota</taxon>
        <taxon>Fungi</taxon>
        <taxon>Dikarya</taxon>
        <taxon>Basidiomycota</taxon>
        <taxon>Agaricomycotina</taxon>
        <taxon>Agaricomycetes</taxon>
        <taxon>Polyporales</taxon>
        <taxon>Gelatoporiaceae</taxon>
        <taxon>Obba</taxon>
    </lineage>
</organism>
<dbReference type="AlphaFoldDB" id="A0A8E2AKY2"/>
<keyword evidence="3" id="KW-1185">Reference proteome</keyword>
<protein>
    <submittedName>
        <fullName evidence="2">Uncharacterized protein</fullName>
    </submittedName>
</protein>
<accession>A0A8E2AKY2</accession>
<feature type="compositionally biased region" description="Pro residues" evidence="1">
    <location>
        <begin position="381"/>
        <end position="397"/>
    </location>
</feature>
<feature type="region of interest" description="Disordered" evidence="1">
    <location>
        <begin position="579"/>
        <end position="662"/>
    </location>
</feature>
<feature type="compositionally biased region" description="Pro residues" evidence="1">
    <location>
        <begin position="183"/>
        <end position="193"/>
    </location>
</feature>
<dbReference type="OrthoDB" id="2553626at2759"/>
<name>A0A8E2AKY2_9APHY</name>
<feature type="compositionally biased region" description="Basic and acidic residues" evidence="1">
    <location>
        <begin position="425"/>
        <end position="443"/>
    </location>
</feature>
<feature type="compositionally biased region" description="Polar residues" evidence="1">
    <location>
        <begin position="271"/>
        <end position="284"/>
    </location>
</feature>
<feature type="compositionally biased region" description="Pro residues" evidence="1">
    <location>
        <begin position="227"/>
        <end position="259"/>
    </location>
</feature>
<evidence type="ECO:0000313" key="2">
    <source>
        <dbReference type="EMBL" id="OCH86406.1"/>
    </source>
</evidence>
<proteinExistence type="predicted"/>
<feature type="compositionally biased region" description="Low complexity" evidence="1">
    <location>
        <begin position="131"/>
        <end position="145"/>
    </location>
</feature>
<feature type="compositionally biased region" description="Polar residues" evidence="1">
    <location>
        <begin position="478"/>
        <end position="495"/>
    </location>
</feature>
<feature type="compositionally biased region" description="Polar residues" evidence="1">
    <location>
        <begin position="402"/>
        <end position="412"/>
    </location>
</feature>